<comment type="caution">
    <text evidence="6">The sequence shown here is derived from an EMBL/GenBank/DDBJ whole genome shotgun (WGS) entry which is preliminary data.</text>
</comment>
<keyword evidence="4" id="KW-0443">Lipid metabolism</keyword>
<evidence type="ECO:0000256" key="3">
    <source>
        <dbReference type="ARBA" id="ARBA00022832"/>
    </source>
</evidence>
<accession>A0A9X2M686</accession>
<evidence type="ECO:0000256" key="2">
    <source>
        <dbReference type="ARBA" id="ARBA00022598"/>
    </source>
</evidence>
<dbReference type="GO" id="GO:0016874">
    <property type="term" value="F:ligase activity"/>
    <property type="evidence" value="ECO:0007669"/>
    <property type="project" value="UniProtKB-KW"/>
</dbReference>
<dbReference type="EMBL" id="JANIIC010000109">
    <property type="protein sequence ID" value="MCQ8836162.1"/>
    <property type="molecule type" value="Genomic_DNA"/>
</dbReference>
<dbReference type="Proteomes" id="UP001142400">
    <property type="component" value="Unassembled WGS sequence"/>
</dbReference>
<feature type="domain" description="AMP-binding enzyme C-terminal" evidence="5">
    <location>
        <begin position="76"/>
        <end position="150"/>
    </location>
</feature>
<dbReference type="SUPFAM" id="SSF56801">
    <property type="entry name" value="Acetyl-CoA synthetase-like"/>
    <property type="match status" value="1"/>
</dbReference>
<protein>
    <submittedName>
        <fullName evidence="6">AMP-binding protein</fullName>
    </submittedName>
</protein>
<dbReference type="Gene3D" id="3.30.300.30">
    <property type="match status" value="1"/>
</dbReference>
<organism evidence="6 7">
    <name type="scientific">Streptomyces malaysiensis subsp. samsunensis</name>
    <dbReference type="NCBI Taxonomy" id="459658"/>
    <lineage>
        <taxon>Bacteria</taxon>
        <taxon>Bacillati</taxon>
        <taxon>Actinomycetota</taxon>
        <taxon>Actinomycetes</taxon>
        <taxon>Kitasatosporales</taxon>
        <taxon>Streptomycetaceae</taxon>
        <taxon>Streptomyces</taxon>
        <taxon>Streptomyces violaceusniger group</taxon>
    </lineage>
</organism>
<dbReference type="InterPro" id="IPR025110">
    <property type="entry name" value="AMP-bd_C"/>
</dbReference>
<reference evidence="6" key="1">
    <citation type="submission" date="2022-06" db="EMBL/GenBank/DDBJ databases">
        <title>WGS of actinobacteria.</title>
        <authorList>
            <person name="Thawai C."/>
        </authorList>
    </citation>
    <scope>NUCLEOTIDE SEQUENCE</scope>
    <source>
        <strain evidence="6">DSM 42010</strain>
    </source>
</reference>
<dbReference type="PANTHER" id="PTHR43859">
    <property type="entry name" value="ACYL-ACTIVATING ENZYME"/>
    <property type="match status" value="1"/>
</dbReference>
<gene>
    <name evidence="6" type="ORF">NQU54_45940</name>
</gene>
<dbReference type="InterPro" id="IPR045851">
    <property type="entry name" value="AMP-bd_C_sf"/>
</dbReference>
<dbReference type="Pfam" id="PF13193">
    <property type="entry name" value="AMP-binding_C"/>
    <property type="match status" value="1"/>
</dbReference>
<evidence type="ECO:0000313" key="6">
    <source>
        <dbReference type="EMBL" id="MCQ8836162.1"/>
    </source>
</evidence>
<dbReference type="PANTHER" id="PTHR43859:SF4">
    <property type="entry name" value="BUTANOATE--COA LIGASE AAE1-RELATED"/>
    <property type="match status" value="1"/>
</dbReference>
<dbReference type="InterPro" id="IPR042099">
    <property type="entry name" value="ANL_N_sf"/>
</dbReference>
<keyword evidence="2" id="KW-0436">Ligase</keyword>
<feature type="non-terminal residue" evidence="6">
    <location>
        <position position="1"/>
    </location>
</feature>
<keyword evidence="3" id="KW-0276">Fatty acid metabolism</keyword>
<dbReference type="Gene3D" id="3.40.50.12780">
    <property type="entry name" value="N-terminal domain of ligase-like"/>
    <property type="match status" value="1"/>
</dbReference>
<dbReference type="GO" id="GO:0006631">
    <property type="term" value="P:fatty acid metabolic process"/>
    <property type="evidence" value="ECO:0007669"/>
    <property type="project" value="UniProtKB-KW"/>
</dbReference>
<evidence type="ECO:0000313" key="7">
    <source>
        <dbReference type="Proteomes" id="UP001142400"/>
    </source>
</evidence>
<evidence type="ECO:0000259" key="5">
    <source>
        <dbReference type="Pfam" id="PF13193"/>
    </source>
</evidence>
<dbReference type="AlphaFoldDB" id="A0A9X2M686"/>
<dbReference type="FunFam" id="3.30.300.30:FF:000008">
    <property type="entry name" value="2,3-dihydroxybenzoate-AMP ligase"/>
    <property type="match status" value="1"/>
</dbReference>
<sequence>GTDVPADGVTTGQIALRGNNLMLGYLDDPEATLAAVQDGWFRTGDIGILHPDGYVELRDRSKDVIISGGENIASVEVEQAIEDHPAVLEAAVIAVPDERWGEVPAAYVRLKDGATATEVEIIEHVKGRLARFKAPKTVTFTELPKTSTGKIQKFVLREKAWAGSDKRIQ</sequence>
<evidence type="ECO:0000256" key="1">
    <source>
        <dbReference type="ARBA" id="ARBA00006432"/>
    </source>
</evidence>
<comment type="similarity">
    <text evidence="1">Belongs to the ATP-dependent AMP-binding enzyme family.</text>
</comment>
<evidence type="ECO:0000256" key="4">
    <source>
        <dbReference type="ARBA" id="ARBA00023098"/>
    </source>
</evidence>
<keyword evidence="7" id="KW-1185">Reference proteome</keyword>
<name>A0A9X2M686_STRMQ</name>
<proteinExistence type="inferred from homology"/>